<sequence length="135" mass="15316">MAEHDDYDSTGPEEDPVDVRQMFLNWLTGHLATVEVVGTKPTPWCTQWWLHPEVVARFKALWQASMQANASVMDGDAGAVSSWWINHWDRHAAVIFDKGNGPFRDCDPDQGHLYRRKDTTARIVPASMPPDDVEL</sequence>
<dbReference type="OrthoDB" id="4570343at2"/>
<reference evidence="1 2" key="1">
    <citation type="submission" date="2019-03" db="EMBL/GenBank/DDBJ databases">
        <title>Genomics of glacier-inhabiting Cryobacterium strains.</title>
        <authorList>
            <person name="Liu Q."/>
            <person name="Xin Y.-H."/>
        </authorList>
    </citation>
    <scope>NUCLEOTIDE SEQUENCE [LARGE SCALE GENOMIC DNA]</scope>
    <source>
        <strain evidence="1 2">TMT1-51</strain>
    </source>
</reference>
<proteinExistence type="predicted"/>
<dbReference type="InterPro" id="IPR032584">
    <property type="entry name" value="DUF4913"/>
</dbReference>
<dbReference type="Proteomes" id="UP000297472">
    <property type="component" value="Unassembled WGS sequence"/>
</dbReference>
<name>A0A4Y8JXN7_9MICO</name>
<dbReference type="AlphaFoldDB" id="A0A4Y8JXN7"/>
<comment type="caution">
    <text evidence="1">The sequence shown here is derived from an EMBL/GenBank/DDBJ whole genome shotgun (WGS) entry which is preliminary data.</text>
</comment>
<gene>
    <name evidence="1" type="ORF">E3T49_14130</name>
</gene>
<keyword evidence="2" id="KW-1185">Reference proteome</keyword>
<evidence type="ECO:0000313" key="1">
    <source>
        <dbReference type="EMBL" id="TFD27020.1"/>
    </source>
</evidence>
<dbReference type="Pfam" id="PF16259">
    <property type="entry name" value="DUF4913"/>
    <property type="match status" value="1"/>
</dbReference>
<organism evidence="1 2">
    <name type="scientific">Cryobacterium cryoconiti</name>
    <dbReference type="NCBI Taxonomy" id="1259239"/>
    <lineage>
        <taxon>Bacteria</taxon>
        <taxon>Bacillati</taxon>
        <taxon>Actinomycetota</taxon>
        <taxon>Actinomycetes</taxon>
        <taxon>Micrococcales</taxon>
        <taxon>Microbacteriaceae</taxon>
        <taxon>Cryobacterium</taxon>
    </lineage>
</organism>
<evidence type="ECO:0000313" key="2">
    <source>
        <dbReference type="Proteomes" id="UP000297472"/>
    </source>
</evidence>
<dbReference type="EMBL" id="SOHA01000040">
    <property type="protein sequence ID" value="TFD27020.1"/>
    <property type="molecule type" value="Genomic_DNA"/>
</dbReference>
<protein>
    <submittedName>
        <fullName evidence="1">DUF4913 domain-containing protein</fullName>
    </submittedName>
</protein>
<dbReference type="RefSeq" id="WP_134425548.1">
    <property type="nucleotide sequence ID" value="NZ_SOHA01000040.1"/>
</dbReference>
<accession>A0A4Y8JXN7</accession>